<dbReference type="SUPFAM" id="SSF51161">
    <property type="entry name" value="Trimeric LpxA-like enzymes"/>
    <property type="match status" value="1"/>
</dbReference>
<dbReference type="Pfam" id="PF04613">
    <property type="entry name" value="LpxD"/>
    <property type="match status" value="1"/>
</dbReference>
<dbReference type="Gene3D" id="2.160.10.10">
    <property type="entry name" value="Hexapeptide repeat proteins"/>
    <property type="match status" value="1"/>
</dbReference>
<keyword evidence="4" id="KW-0677">Repeat</keyword>
<dbReference type="InterPro" id="IPR020573">
    <property type="entry name" value="UDP_GlcNAc_AcTrfase_non-rep"/>
</dbReference>
<dbReference type="PANTHER" id="PTHR43378">
    <property type="entry name" value="UDP-3-O-ACYLGLUCOSAMINE N-ACYLTRANSFERASE"/>
    <property type="match status" value="1"/>
</dbReference>
<dbReference type="RefSeq" id="WP_119397037.1">
    <property type="nucleotide sequence ID" value="NZ_QWJJ01000001.1"/>
</dbReference>
<reference evidence="8 9" key="1">
    <citation type="submission" date="2018-08" db="EMBL/GenBank/DDBJ databases">
        <title>Pseudooceanicola sediminis CY03 in the family Rhodobacteracea.</title>
        <authorList>
            <person name="Zhang Y.-J."/>
        </authorList>
    </citation>
    <scope>NUCLEOTIDE SEQUENCE [LARGE SCALE GENOMIC DNA]</scope>
    <source>
        <strain evidence="8 9">CY03</strain>
    </source>
</reference>
<evidence type="ECO:0000256" key="3">
    <source>
        <dbReference type="ARBA" id="ARBA00022679"/>
    </source>
</evidence>
<dbReference type="InterPro" id="IPR001451">
    <property type="entry name" value="Hexapep"/>
</dbReference>
<dbReference type="NCBIfam" id="NF002060">
    <property type="entry name" value="PRK00892.1"/>
    <property type="match status" value="1"/>
</dbReference>
<dbReference type="OrthoDB" id="9784739at2"/>
<dbReference type="EMBL" id="QWJJ01000001">
    <property type="protein sequence ID" value="RII40515.1"/>
    <property type="molecule type" value="Genomic_DNA"/>
</dbReference>
<comment type="caution">
    <text evidence="8">The sequence shown here is derived from an EMBL/GenBank/DDBJ whole genome shotgun (WGS) entry which is preliminary data.</text>
</comment>
<dbReference type="AlphaFoldDB" id="A0A399J543"/>
<dbReference type="GO" id="GO:0009245">
    <property type="term" value="P:lipid A biosynthetic process"/>
    <property type="evidence" value="ECO:0007669"/>
    <property type="project" value="UniProtKB-KW"/>
</dbReference>
<evidence type="ECO:0000313" key="9">
    <source>
        <dbReference type="Proteomes" id="UP000265848"/>
    </source>
</evidence>
<keyword evidence="9" id="KW-1185">Reference proteome</keyword>
<accession>A0A399J543</accession>
<dbReference type="GO" id="GO:0016020">
    <property type="term" value="C:membrane"/>
    <property type="evidence" value="ECO:0007669"/>
    <property type="project" value="GOC"/>
</dbReference>
<dbReference type="PANTHER" id="PTHR43378:SF2">
    <property type="entry name" value="UDP-3-O-ACYLGLUCOSAMINE N-ACYLTRANSFERASE 1, MITOCHONDRIAL-RELATED"/>
    <property type="match status" value="1"/>
</dbReference>
<evidence type="ECO:0000256" key="4">
    <source>
        <dbReference type="ARBA" id="ARBA00022737"/>
    </source>
</evidence>
<evidence type="ECO:0000256" key="2">
    <source>
        <dbReference type="ARBA" id="ARBA00022556"/>
    </source>
</evidence>
<dbReference type="InterPro" id="IPR007691">
    <property type="entry name" value="LpxD"/>
</dbReference>
<dbReference type="GO" id="GO:0103118">
    <property type="term" value="F:UDP-3-O-[(3R)-3-hydroxyacyl]-glucosamine N-acyltransferase activity"/>
    <property type="evidence" value="ECO:0007669"/>
    <property type="project" value="UniProtKB-EC"/>
</dbReference>
<evidence type="ECO:0000256" key="1">
    <source>
        <dbReference type="ARBA" id="ARBA00022516"/>
    </source>
</evidence>
<dbReference type="EC" id="2.3.1.191" evidence="8"/>
<dbReference type="Gene3D" id="3.40.1390.10">
    <property type="entry name" value="MurE/MurF, N-terminal domain"/>
    <property type="match status" value="1"/>
</dbReference>
<dbReference type="InterPro" id="IPR011004">
    <property type="entry name" value="Trimer_LpxA-like_sf"/>
</dbReference>
<keyword evidence="5" id="KW-0443">Lipid metabolism</keyword>
<sequence>MAHSIQDIADALGCEALGNTSLTFTAVAEPASAGPDDLALAMKPEYAEALSRSEARMAILWEGADWQAMGLEAAMISPRPRMAMAALTRTMDAGPGYSAGIHPMASVDDTAVLEEGVSVGAFSVIAAGARIGKGSVIGPQCYVGPDSELGAGALLHVGAKIGPRVRIGANFTLHPGGMIGADGFSFVTPEVNNVEKARKSFTNDVEENAQSWVRIHSLGAVVIGDNVEIGCYTTIDAGTIRATQIMDGTKIDNHVHVGHNCIVGRDCLFAAFVGIAGSTTIGDNVVMGGQVGVSDNITIGNGVIATGGTTILSSVPAGRVLMGYPATKMESQLESYKALRRLPRLFKQVAELQKAVSKSQQND</sequence>
<protein>
    <submittedName>
        <fullName evidence="8">UDP-3-O-(3-hydroxymyristoyl)glucosamine N-acyltransferase</fullName>
        <ecNumber evidence="8">2.3.1.191</ecNumber>
    </submittedName>
</protein>
<keyword evidence="3 8" id="KW-0808">Transferase</keyword>
<dbReference type="Pfam" id="PF00132">
    <property type="entry name" value="Hexapep"/>
    <property type="match status" value="2"/>
</dbReference>
<evidence type="ECO:0000256" key="6">
    <source>
        <dbReference type="ARBA" id="ARBA00023315"/>
    </source>
</evidence>
<dbReference type="Proteomes" id="UP000265848">
    <property type="component" value="Unassembled WGS sequence"/>
</dbReference>
<gene>
    <name evidence="8" type="ORF">DL237_00380</name>
</gene>
<keyword evidence="2" id="KW-0441">Lipid A biosynthesis</keyword>
<evidence type="ECO:0000256" key="5">
    <source>
        <dbReference type="ARBA" id="ARBA00023098"/>
    </source>
</evidence>
<organism evidence="8 9">
    <name type="scientific">Pseudooceanicola sediminis</name>
    <dbReference type="NCBI Taxonomy" id="2211117"/>
    <lineage>
        <taxon>Bacteria</taxon>
        <taxon>Pseudomonadati</taxon>
        <taxon>Pseudomonadota</taxon>
        <taxon>Alphaproteobacteria</taxon>
        <taxon>Rhodobacterales</taxon>
        <taxon>Paracoccaceae</taxon>
        <taxon>Pseudooceanicola</taxon>
    </lineage>
</organism>
<evidence type="ECO:0000259" key="7">
    <source>
        <dbReference type="Pfam" id="PF04613"/>
    </source>
</evidence>
<keyword evidence="6 8" id="KW-0012">Acyltransferase</keyword>
<evidence type="ECO:0000313" key="8">
    <source>
        <dbReference type="EMBL" id="RII40515.1"/>
    </source>
</evidence>
<feature type="domain" description="UDP-3-O-[3-hydroxymyristoyl] glucosamine N-acyltransferase non-repeat region" evidence="7">
    <location>
        <begin position="23"/>
        <end position="89"/>
    </location>
</feature>
<dbReference type="CDD" id="cd03352">
    <property type="entry name" value="LbH_LpxD"/>
    <property type="match status" value="1"/>
</dbReference>
<name>A0A399J543_9RHOB</name>
<proteinExistence type="predicted"/>
<keyword evidence="1" id="KW-0444">Lipid biosynthesis</keyword>
<dbReference type="GO" id="GO:0016410">
    <property type="term" value="F:N-acyltransferase activity"/>
    <property type="evidence" value="ECO:0007669"/>
    <property type="project" value="InterPro"/>
</dbReference>